<keyword evidence="5" id="KW-1015">Disulfide bond</keyword>
<dbReference type="EMBL" id="BMAT01008732">
    <property type="protein sequence ID" value="GFR91461.1"/>
    <property type="molecule type" value="Genomic_DNA"/>
</dbReference>
<evidence type="ECO:0000256" key="1">
    <source>
        <dbReference type="ARBA" id="ARBA00004370"/>
    </source>
</evidence>
<dbReference type="SMART" id="SM00034">
    <property type="entry name" value="CLECT"/>
    <property type="match status" value="1"/>
</dbReference>
<comment type="subcellular location">
    <subcellularLocation>
        <location evidence="1">Membrane</location>
    </subcellularLocation>
</comment>
<dbReference type="InterPro" id="IPR001304">
    <property type="entry name" value="C-type_lectin-like"/>
</dbReference>
<keyword evidence="4 8" id="KW-0472">Membrane</keyword>
<proteinExistence type="predicted"/>
<dbReference type="Pfam" id="PF13927">
    <property type="entry name" value="Ig_3"/>
    <property type="match status" value="1"/>
</dbReference>
<accession>A0AAV4H3Q4</accession>
<evidence type="ECO:0000259" key="9">
    <source>
        <dbReference type="PROSITE" id="PS50041"/>
    </source>
</evidence>
<dbReference type="InterPro" id="IPR003598">
    <property type="entry name" value="Ig_sub2"/>
</dbReference>
<keyword evidence="2" id="KW-0732">Signal</keyword>
<evidence type="ECO:0000256" key="6">
    <source>
        <dbReference type="ARBA" id="ARBA00023180"/>
    </source>
</evidence>
<dbReference type="InterPro" id="IPR003961">
    <property type="entry name" value="FN3_dom"/>
</dbReference>
<evidence type="ECO:0000256" key="5">
    <source>
        <dbReference type="ARBA" id="ARBA00023157"/>
    </source>
</evidence>
<feature type="domain" description="Fibronectin type-III" evidence="11">
    <location>
        <begin position="678"/>
        <end position="773"/>
    </location>
</feature>
<dbReference type="InterPro" id="IPR016186">
    <property type="entry name" value="C-type_lectin-like/link_sf"/>
</dbReference>
<keyword evidence="6" id="KW-0325">Glycoprotein</keyword>
<evidence type="ECO:0000313" key="13">
    <source>
        <dbReference type="Proteomes" id="UP000762676"/>
    </source>
</evidence>
<feature type="region of interest" description="Disordered" evidence="7">
    <location>
        <begin position="1043"/>
        <end position="1087"/>
    </location>
</feature>
<keyword evidence="13" id="KW-1185">Reference proteome</keyword>
<evidence type="ECO:0000259" key="11">
    <source>
        <dbReference type="PROSITE" id="PS50853"/>
    </source>
</evidence>
<dbReference type="InterPro" id="IPR016187">
    <property type="entry name" value="CTDL_fold"/>
</dbReference>
<dbReference type="AlphaFoldDB" id="A0AAV4H3Q4"/>
<dbReference type="GO" id="GO:0007156">
    <property type="term" value="P:homophilic cell adhesion via plasma membrane adhesion molecules"/>
    <property type="evidence" value="ECO:0007669"/>
    <property type="project" value="TreeGrafter"/>
</dbReference>
<dbReference type="PROSITE" id="PS50041">
    <property type="entry name" value="C_TYPE_LECTIN_2"/>
    <property type="match status" value="1"/>
</dbReference>
<dbReference type="PROSITE" id="PS50853">
    <property type="entry name" value="FN3"/>
    <property type="match status" value="1"/>
</dbReference>
<dbReference type="GO" id="GO:0016020">
    <property type="term" value="C:membrane"/>
    <property type="evidence" value="ECO:0007669"/>
    <property type="project" value="UniProtKB-SubCell"/>
</dbReference>
<feature type="transmembrane region" description="Helical" evidence="8">
    <location>
        <begin position="787"/>
        <end position="810"/>
    </location>
</feature>
<dbReference type="InterPro" id="IPR036179">
    <property type="entry name" value="Ig-like_dom_sf"/>
</dbReference>
<keyword evidence="8" id="KW-0812">Transmembrane</keyword>
<evidence type="ECO:0000256" key="2">
    <source>
        <dbReference type="ARBA" id="ARBA00022729"/>
    </source>
</evidence>
<dbReference type="SUPFAM" id="SSF49265">
    <property type="entry name" value="Fibronectin type III"/>
    <property type="match status" value="1"/>
</dbReference>
<dbReference type="InterPro" id="IPR007110">
    <property type="entry name" value="Ig-like_dom"/>
</dbReference>
<dbReference type="CDD" id="cd00037">
    <property type="entry name" value="CLECT"/>
    <property type="match status" value="1"/>
</dbReference>
<dbReference type="InterPro" id="IPR036116">
    <property type="entry name" value="FN3_sf"/>
</dbReference>
<keyword evidence="8" id="KW-1133">Transmembrane helix</keyword>
<feature type="domain" description="C-type lectin" evidence="9">
    <location>
        <begin position="16"/>
        <end position="135"/>
    </location>
</feature>
<dbReference type="PANTHER" id="PTHR23277">
    <property type="entry name" value="NECTIN-RELATED"/>
    <property type="match status" value="1"/>
</dbReference>
<evidence type="ECO:0000256" key="3">
    <source>
        <dbReference type="ARBA" id="ARBA00022737"/>
    </source>
</evidence>
<dbReference type="SMART" id="SM00408">
    <property type="entry name" value="IGc2"/>
    <property type="match status" value="1"/>
</dbReference>
<evidence type="ECO:0000259" key="10">
    <source>
        <dbReference type="PROSITE" id="PS50835"/>
    </source>
</evidence>
<dbReference type="SUPFAM" id="SSF48726">
    <property type="entry name" value="Immunoglobulin"/>
    <property type="match status" value="1"/>
</dbReference>
<evidence type="ECO:0000256" key="4">
    <source>
        <dbReference type="ARBA" id="ARBA00023136"/>
    </source>
</evidence>
<feature type="domain" description="Ig-like" evidence="10">
    <location>
        <begin position="473"/>
        <end position="566"/>
    </location>
</feature>
<dbReference type="GO" id="GO:0005912">
    <property type="term" value="C:adherens junction"/>
    <property type="evidence" value="ECO:0007669"/>
    <property type="project" value="TreeGrafter"/>
</dbReference>
<dbReference type="Pfam" id="PF00059">
    <property type="entry name" value="Lectin_C"/>
    <property type="match status" value="1"/>
</dbReference>
<evidence type="ECO:0000256" key="8">
    <source>
        <dbReference type="SAM" id="Phobius"/>
    </source>
</evidence>
<reference evidence="12 13" key="1">
    <citation type="journal article" date="2021" name="Elife">
        <title>Chloroplast acquisition without the gene transfer in kleptoplastic sea slugs, Plakobranchus ocellatus.</title>
        <authorList>
            <person name="Maeda T."/>
            <person name="Takahashi S."/>
            <person name="Yoshida T."/>
            <person name="Shimamura S."/>
            <person name="Takaki Y."/>
            <person name="Nagai Y."/>
            <person name="Toyoda A."/>
            <person name="Suzuki Y."/>
            <person name="Arimoto A."/>
            <person name="Ishii H."/>
            <person name="Satoh N."/>
            <person name="Nishiyama T."/>
            <person name="Hasebe M."/>
            <person name="Maruyama T."/>
            <person name="Minagawa J."/>
            <person name="Obokata J."/>
            <person name="Shigenobu S."/>
        </authorList>
    </citation>
    <scope>NUCLEOTIDE SEQUENCE [LARGE SCALE GENOMIC DNA]</scope>
</reference>
<organism evidence="12 13">
    <name type="scientific">Elysia marginata</name>
    <dbReference type="NCBI Taxonomy" id="1093978"/>
    <lineage>
        <taxon>Eukaryota</taxon>
        <taxon>Metazoa</taxon>
        <taxon>Spiralia</taxon>
        <taxon>Lophotrochozoa</taxon>
        <taxon>Mollusca</taxon>
        <taxon>Gastropoda</taxon>
        <taxon>Heterobranchia</taxon>
        <taxon>Euthyneura</taxon>
        <taxon>Panpulmonata</taxon>
        <taxon>Sacoglossa</taxon>
        <taxon>Placobranchoidea</taxon>
        <taxon>Plakobranchidae</taxon>
        <taxon>Elysia</taxon>
    </lineage>
</organism>
<name>A0AAV4H3Q4_9GAST</name>
<protein>
    <submittedName>
        <fullName evidence="12">Hemicentin-1-like protein</fullName>
    </submittedName>
</protein>
<dbReference type="PANTHER" id="PTHR23277:SF108">
    <property type="entry name" value="FASCICLIN-3"/>
    <property type="match status" value="1"/>
</dbReference>
<comment type="caution">
    <text evidence="12">The sequence shown here is derived from an EMBL/GenBank/DDBJ whole genome shotgun (WGS) entry which is preliminary data.</text>
</comment>
<evidence type="ECO:0000313" key="12">
    <source>
        <dbReference type="EMBL" id="GFR91461.1"/>
    </source>
</evidence>
<dbReference type="InterPro" id="IPR051427">
    <property type="entry name" value="Nectin/Nectin-like"/>
</dbReference>
<sequence>MTVSDICSRDWIYHQHSGTCIRIYTRKKSFPSAKQSCESTRGGPVGNQPGWLVKIPDKETDDFVKSLLTQNAYIGLTKEGNKYEWLDKSSVGNAYNGWKSGYPRGGYYTYKYVLVTRSGWIDEYWFSTKHAYICQQYPSFSQPNLTCESAEEGKPFPKVYCRYPIDETVSDFVRSTVSLTAIRSSIFCDSNLQCHTPANISGNIYEERTSGLLTTEVIMDRAVTRKDNGIQLSCWYKFDNTPDNLLESLCKIQTYKLPHTVNCSYNYPRSGGILLMCETTGGYPKFTSIWRKDGQVLGPRQGMHKEETEGETLYYNSKFKWRFNQLSEGKHNFLVSMYPNINYANKEDKLKAIIIKTITFSISLPDNPPRFFVKNGQALTQGILTLTEDQTVTIVCEINEGVPQIRRTFVQCDGKYIKDTSGKTSWSNAGQRVRIELLVKRSMDQKTCTCSGYHVSNEYKKTVSVTLNVKHAADIVSFRSNRRSQNTVQVYERTQVSLACSAHGNPQPKLRIFRQGSNGKILQTLKETSGSSITVNIAEASCDTSGKYVCTAENSLSKNMSKREVNLRVRCSPQPCSQLYSDREFSIIPGTMTSFKICLFTYPEVNPAVRVKPKDKASLDKNSYSAKFESNAIETKGQVVVNMSSLVTEIGRYKIQLLQQSKWYDIDFSLVRFQKPHCPESLDNVLVGNRFVIFTWQPASDRGLPQTFIMKTLNNQGQVLDRQNIADNRHKEMSHNFTNLLPGSDYKFSLNVKNAQGTTECPHLMTNVTTVALPISAGNTDDRNTGVVAGTTVGLFIVLLVIIILVIVFLRRRRKNKQPKTPIWLRRGKKEPKTFIEVTELKTSSKRRNQQEPALDIYSKVNKPRKKVMEREESVYSNKAVIELYTRKQAFGSTQVPSEAYYSQRSFDDHCRGAHCLDWSDADSLDDLDSDATVKPGGFFRQYHSKVDPRQNLRRQVLAEYVNSAEIHNNPAFTDEDSCSLPTSSYTQITPYGVIANGHVGHEYSNVEISSSEDVSQLPKGKRKASPKAKKLVYIDVEIRPTEDGEARCQTGSAPSNVDNLEEPVDYASLSYDADVSDSGTLGDGHL</sequence>
<gene>
    <name evidence="12" type="ORF">ElyMa_004328600</name>
</gene>
<dbReference type="Proteomes" id="UP000762676">
    <property type="component" value="Unassembled WGS sequence"/>
</dbReference>
<dbReference type="Gene3D" id="3.10.100.10">
    <property type="entry name" value="Mannose-Binding Protein A, subunit A"/>
    <property type="match status" value="1"/>
</dbReference>
<dbReference type="InterPro" id="IPR013783">
    <property type="entry name" value="Ig-like_fold"/>
</dbReference>
<dbReference type="Gene3D" id="2.60.40.10">
    <property type="entry name" value="Immunoglobulins"/>
    <property type="match status" value="2"/>
</dbReference>
<evidence type="ECO:0000256" key="7">
    <source>
        <dbReference type="SAM" id="MobiDB-lite"/>
    </source>
</evidence>
<dbReference type="SUPFAM" id="SSF56436">
    <property type="entry name" value="C-type lectin-like"/>
    <property type="match status" value="1"/>
</dbReference>
<dbReference type="CDD" id="cd00063">
    <property type="entry name" value="FN3"/>
    <property type="match status" value="1"/>
</dbReference>
<dbReference type="GO" id="GO:0007157">
    <property type="term" value="P:heterophilic cell-cell adhesion via plasma membrane cell adhesion molecules"/>
    <property type="evidence" value="ECO:0007669"/>
    <property type="project" value="TreeGrafter"/>
</dbReference>
<keyword evidence="3" id="KW-0677">Repeat</keyword>
<feature type="compositionally biased region" description="Polar residues" evidence="7">
    <location>
        <begin position="1050"/>
        <end position="1059"/>
    </location>
</feature>
<dbReference type="PROSITE" id="PS50835">
    <property type="entry name" value="IG_LIKE"/>
    <property type="match status" value="1"/>
</dbReference>